<name>A0A1I7V7D8_LOALO</name>
<sequence>MWSIGVRSNYSTRQQLLMKLSVIQAKWPESLIPRSFCSNFIYVRSASALIDSQTGSDVIIGHIFAWNVELPQCDLGNTIN</sequence>
<protein>
    <submittedName>
        <fullName evidence="2">Uncharacterized protein</fullName>
    </submittedName>
</protein>
<proteinExistence type="predicted"/>
<reference evidence="2" key="2">
    <citation type="submission" date="2016-11" db="UniProtKB">
        <authorList>
            <consortium name="WormBaseParasite"/>
        </authorList>
    </citation>
    <scope>IDENTIFICATION</scope>
</reference>
<evidence type="ECO:0000313" key="2">
    <source>
        <dbReference type="WBParaSite" id="EN70_10692"/>
    </source>
</evidence>
<evidence type="ECO:0000313" key="1">
    <source>
        <dbReference type="Proteomes" id="UP000095285"/>
    </source>
</evidence>
<accession>A0A1I7V7D8</accession>
<keyword evidence="1" id="KW-1185">Reference proteome</keyword>
<organism evidence="1 2">
    <name type="scientific">Loa loa</name>
    <name type="common">Eye worm</name>
    <name type="synonym">Filaria loa</name>
    <dbReference type="NCBI Taxonomy" id="7209"/>
    <lineage>
        <taxon>Eukaryota</taxon>
        <taxon>Metazoa</taxon>
        <taxon>Ecdysozoa</taxon>
        <taxon>Nematoda</taxon>
        <taxon>Chromadorea</taxon>
        <taxon>Rhabditida</taxon>
        <taxon>Spirurina</taxon>
        <taxon>Spiruromorpha</taxon>
        <taxon>Filarioidea</taxon>
        <taxon>Onchocercidae</taxon>
        <taxon>Loa</taxon>
    </lineage>
</organism>
<reference evidence="1" key="1">
    <citation type="submission" date="2012-04" db="EMBL/GenBank/DDBJ databases">
        <title>The Genome Sequence of Loa loa.</title>
        <authorList>
            <consortium name="The Broad Institute Genome Sequencing Platform"/>
            <consortium name="Broad Institute Genome Sequencing Center for Infectious Disease"/>
            <person name="Nutman T.B."/>
            <person name="Fink D.L."/>
            <person name="Russ C."/>
            <person name="Young S."/>
            <person name="Zeng Q."/>
            <person name="Gargeya S."/>
            <person name="Alvarado L."/>
            <person name="Berlin A."/>
            <person name="Chapman S.B."/>
            <person name="Chen Z."/>
            <person name="Freedman E."/>
            <person name="Gellesch M."/>
            <person name="Goldberg J."/>
            <person name="Griggs A."/>
            <person name="Gujja S."/>
            <person name="Heilman E.R."/>
            <person name="Heiman D."/>
            <person name="Howarth C."/>
            <person name="Mehta T."/>
            <person name="Neiman D."/>
            <person name="Pearson M."/>
            <person name="Roberts A."/>
            <person name="Saif S."/>
            <person name="Shea T."/>
            <person name="Shenoy N."/>
            <person name="Sisk P."/>
            <person name="Stolte C."/>
            <person name="Sykes S."/>
            <person name="White J."/>
            <person name="Yandava C."/>
            <person name="Haas B."/>
            <person name="Henn M.R."/>
            <person name="Nusbaum C."/>
            <person name="Birren B."/>
        </authorList>
    </citation>
    <scope>NUCLEOTIDE SEQUENCE [LARGE SCALE GENOMIC DNA]</scope>
</reference>
<dbReference type="Proteomes" id="UP000095285">
    <property type="component" value="Unassembled WGS sequence"/>
</dbReference>
<dbReference type="AlphaFoldDB" id="A0A1I7V7D8"/>
<dbReference type="WBParaSite" id="EN70_10692">
    <property type="protein sequence ID" value="EN70_10692"/>
    <property type="gene ID" value="EN70_10692"/>
</dbReference>